<dbReference type="Gene3D" id="3.90.550.10">
    <property type="entry name" value="Spore Coat Polysaccharide Biosynthesis Protein SpsA, Chain A"/>
    <property type="match status" value="1"/>
</dbReference>
<dbReference type="OrthoDB" id="9402762at2759"/>
<keyword evidence="2" id="KW-0328">Glycosyltransferase</keyword>
<evidence type="ECO:0000313" key="6">
    <source>
        <dbReference type="EMBL" id="CAL4797591.1"/>
    </source>
</evidence>
<gene>
    <name evidence="4" type="ORF">C1SCF055_LOCUS35557</name>
</gene>
<reference evidence="5" key="2">
    <citation type="submission" date="2024-04" db="EMBL/GenBank/DDBJ databases">
        <authorList>
            <person name="Chen Y."/>
            <person name="Shah S."/>
            <person name="Dougan E. K."/>
            <person name="Thang M."/>
            <person name="Chan C."/>
        </authorList>
    </citation>
    <scope>NUCLEOTIDE SEQUENCE [LARGE SCALE GENOMIC DNA]</scope>
</reference>
<evidence type="ECO:0000313" key="4">
    <source>
        <dbReference type="EMBL" id="CAI4010279.1"/>
    </source>
</evidence>
<dbReference type="InterPro" id="IPR029044">
    <property type="entry name" value="Nucleotide-diphossugar_trans"/>
</dbReference>
<dbReference type="GO" id="GO:0000139">
    <property type="term" value="C:Golgi membrane"/>
    <property type="evidence" value="ECO:0007669"/>
    <property type="project" value="TreeGrafter"/>
</dbReference>
<evidence type="ECO:0000256" key="3">
    <source>
        <dbReference type="ARBA" id="ARBA00022679"/>
    </source>
</evidence>
<comment type="caution">
    <text evidence="4">The sequence shown here is derived from an EMBL/GenBank/DDBJ whole genome shotgun (WGS) entry which is preliminary data.</text>
</comment>
<name>A0A9P1DJX9_9DINO</name>
<evidence type="ECO:0000313" key="7">
    <source>
        <dbReference type="Proteomes" id="UP001152797"/>
    </source>
</evidence>
<keyword evidence="3 6" id="KW-0808">Transferase</keyword>
<evidence type="ECO:0000256" key="1">
    <source>
        <dbReference type="ARBA" id="ARBA00005664"/>
    </source>
</evidence>
<dbReference type="Pfam" id="PF05637">
    <property type="entry name" value="Glyco_transf_34"/>
    <property type="match status" value="1"/>
</dbReference>
<sequence>MPQANVVGSWEPVSPVASWDFDDKQGFHFPGRELRESVYSRLIPQQWSWRIVCVASILLVVLVLSGKLWESSGTVALTDREVMAMWRHTTKFNPSQIPNASYETTPWVIHRFARGNSPQICIQCVVISGDIIHTRKRLDAHRLQLEYAQRHGYDLYTYVGDEENIKQGTTRYVDWYKLLSTQELIESGTTGCDYIFWIDQDSVIMNMSFPLESLIHWNGMHDTDAVVTADTLGVNTIQGLWKVSRFTRDLMVDMWSMWQPGGIKNNPPLHATGALASILGGCQPHDTVQQKKACYFVMDLGWRDQVFAKQVYYAGDNAGIGTVVVNKSLLPHIKWVPRHVINSYPDGVWGGRFKFGDPDFIVHCFSQKGELVMRPYLDAALHSAGLETHTNVTNISQAAVI</sequence>
<dbReference type="Proteomes" id="UP001152797">
    <property type="component" value="Unassembled WGS sequence"/>
</dbReference>
<organism evidence="4">
    <name type="scientific">Cladocopium goreaui</name>
    <dbReference type="NCBI Taxonomy" id="2562237"/>
    <lineage>
        <taxon>Eukaryota</taxon>
        <taxon>Sar</taxon>
        <taxon>Alveolata</taxon>
        <taxon>Dinophyceae</taxon>
        <taxon>Suessiales</taxon>
        <taxon>Symbiodiniaceae</taxon>
        <taxon>Cladocopium</taxon>
    </lineage>
</organism>
<reference evidence="4" key="1">
    <citation type="submission" date="2022-10" db="EMBL/GenBank/DDBJ databases">
        <authorList>
            <person name="Chen Y."/>
            <person name="Dougan E. K."/>
            <person name="Chan C."/>
            <person name="Rhodes N."/>
            <person name="Thang M."/>
        </authorList>
    </citation>
    <scope>NUCLEOTIDE SEQUENCE</scope>
</reference>
<protein>
    <submittedName>
        <fullName evidence="6">Nucleotide-diphospho-sugar transferase domain-containing protein</fullName>
    </submittedName>
</protein>
<comment type="similarity">
    <text evidence="1">Belongs to the glycosyltransferase 34 family.</text>
</comment>
<dbReference type="GO" id="GO:0006487">
    <property type="term" value="P:protein N-linked glycosylation"/>
    <property type="evidence" value="ECO:0007669"/>
    <property type="project" value="TreeGrafter"/>
</dbReference>
<keyword evidence="7" id="KW-1185">Reference proteome</keyword>
<dbReference type="PANTHER" id="PTHR31306">
    <property type="entry name" value="ALPHA-1,6-MANNOSYLTRANSFERASE MNN11-RELATED"/>
    <property type="match status" value="1"/>
</dbReference>
<dbReference type="InterPro" id="IPR008630">
    <property type="entry name" value="Glyco_trans_34"/>
</dbReference>
<dbReference type="AlphaFoldDB" id="A0A9P1DJX9"/>
<accession>A0A9P1DJX9</accession>
<dbReference type="EMBL" id="CAMXCT020004761">
    <property type="protein sequence ID" value="CAL1163654.1"/>
    <property type="molecule type" value="Genomic_DNA"/>
</dbReference>
<dbReference type="EMBL" id="CAMXCT010004761">
    <property type="protein sequence ID" value="CAI4010279.1"/>
    <property type="molecule type" value="Genomic_DNA"/>
</dbReference>
<dbReference type="PANTHER" id="PTHR31306:SF4">
    <property type="entry name" value="ALPHA-1,2-GALACTOSYLTRANSFERASE"/>
    <property type="match status" value="1"/>
</dbReference>
<proteinExistence type="inferred from homology"/>
<dbReference type="EMBL" id="CAMXCT030004761">
    <property type="protein sequence ID" value="CAL4797591.1"/>
    <property type="molecule type" value="Genomic_DNA"/>
</dbReference>
<evidence type="ECO:0000256" key="2">
    <source>
        <dbReference type="ARBA" id="ARBA00022676"/>
    </source>
</evidence>
<dbReference type="GO" id="GO:0016757">
    <property type="term" value="F:glycosyltransferase activity"/>
    <property type="evidence" value="ECO:0007669"/>
    <property type="project" value="UniProtKB-KW"/>
</dbReference>
<evidence type="ECO:0000313" key="5">
    <source>
        <dbReference type="EMBL" id="CAL1163654.1"/>
    </source>
</evidence>